<dbReference type="SUPFAM" id="SSF55874">
    <property type="entry name" value="ATPase domain of HSP90 chaperone/DNA topoisomerase II/histidine kinase"/>
    <property type="match status" value="1"/>
</dbReference>
<evidence type="ECO:0000256" key="3">
    <source>
        <dbReference type="ARBA" id="ARBA00022553"/>
    </source>
</evidence>
<reference evidence="11" key="1">
    <citation type="submission" date="2016-11" db="EMBL/GenBank/DDBJ databases">
        <authorList>
            <person name="Varghese N."/>
            <person name="Submissions S."/>
        </authorList>
    </citation>
    <scope>NUCLEOTIDE SEQUENCE [LARGE SCALE GENOMIC DNA]</scope>
    <source>
        <strain evidence="11">ACAM 48</strain>
    </source>
</reference>
<feature type="domain" description="Histidine kinase" evidence="7">
    <location>
        <begin position="509"/>
        <end position="723"/>
    </location>
</feature>
<evidence type="ECO:0000256" key="4">
    <source>
        <dbReference type="ARBA" id="ARBA00022679"/>
    </source>
</evidence>
<evidence type="ECO:0000313" key="11">
    <source>
        <dbReference type="Proteomes" id="UP000190235"/>
    </source>
</evidence>
<feature type="domain" description="PAC" evidence="9">
    <location>
        <begin position="305"/>
        <end position="356"/>
    </location>
</feature>
<dbReference type="InterPro" id="IPR036890">
    <property type="entry name" value="HATPase_C_sf"/>
</dbReference>
<evidence type="ECO:0000313" key="10">
    <source>
        <dbReference type="EMBL" id="SHM26980.1"/>
    </source>
</evidence>
<dbReference type="PROSITE" id="PS50109">
    <property type="entry name" value="HIS_KIN"/>
    <property type="match status" value="1"/>
</dbReference>
<keyword evidence="4" id="KW-0808">Transferase</keyword>
<dbReference type="InterPro" id="IPR005467">
    <property type="entry name" value="His_kinase_dom"/>
</dbReference>
<dbReference type="Gene3D" id="1.10.287.130">
    <property type="match status" value="1"/>
</dbReference>
<dbReference type="InterPro" id="IPR000014">
    <property type="entry name" value="PAS"/>
</dbReference>
<dbReference type="OrthoDB" id="9124519at2"/>
<dbReference type="RefSeq" id="WP_146128761.1">
    <property type="nucleotide sequence ID" value="NZ_LT670848.1"/>
</dbReference>
<dbReference type="CDD" id="cd00130">
    <property type="entry name" value="PAS"/>
    <property type="match status" value="2"/>
</dbReference>
<dbReference type="InterPro" id="IPR003594">
    <property type="entry name" value="HATPase_dom"/>
</dbReference>
<dbReference type="Pfam" id="PF02518">
    <property type="entry name" value="HATPase_c"/>
    <property type="match status" value="1"/>
</dbReference>
<dbReference type="EMBL" id="LT670848">
    <property type="protein sequence ID" value="SHM26980.1"/>
    <property type="molecule type" value="Genomic_DNA"/>
</dbReference>
<dbReference type="InterPro" id="IPR035965">
    <property type="entry name" value="PAS-like_dom_sf"/>
</dbReference>
<dbReference type="NCBIfam" id="TIGR00229">
    <property type="entry name" value="sensory_box"/>
    <property type="match status" value="3"/>
</dbReference>
<dbReference type="Pfam" id="PF13426">
    <property type="entry name" value="PAS_9"/>
    <property type="match status" value="2"/>
</dbReference>
<dbReference type="AlphaFoldDB" id="A0A1M7HEV3"/>
<name>A0A1M7HEV3_9FLAO</name>
<organism evidence="10 11">
    <name type="scientific">Salegentibacter salegens</name>
    <dbReference type="NCBI Taxonomy" id="143223"/>
    <lineage>
        <taxon>Bacteria</taxon>
        <taxon>Pseudomonadati</taxon>
        <taxon>Bacteroidota</taxon>
        <taxon>Flavobacteriia</taxon>
        <taxon>Flavobacteriales</taxon>
        <taxon>Flavobacteriaceae</taxon>
        <taxon>Salegentibacter</taxon>
    </lineage>
</organism>
<proteinExistence type="predicted"/>
<dbReference type="Gene3D" id="3.30.450.20">
    <property type="entry name" value="PAS domain"/>
    <property type="match status" value="3"/>
</dbReference>
<evidence type="ECO:0000256" key="1">
    <source>
        <dbReference type="ARBA" id="ARBA00000085"/>
    </source>
</evidence>
<evidence type="ECO:0000256" key="6">
    <source>
        <dbReference type="SAM" id="Coils"/>
    </source>
</evidence>
<dbReference type="STRING" id="143223.SAMN05878281_0107"/>
<dbReference type="PROSITE" id="PS50113">
    <property type="entry name" value="PAC"/>
    <property type="match status" value="1"/>
</dbReference>
<protein>
    <recommendedName>
        <fullName evidence="2">histidine kinase</fullName>
        <ecNumber evidence="2">2.7.13.3</ecNumber>
    </recommendedName>
</protein>
<gene>
    <name evidence="10" type="ORF">SAMN05878281_0107</name>
</gene>
<dbReference type="Pfam" id="PF00512">
    <property type="entry name" value="HisKA"/>
    <property type="match status" value="1"/>
</dbReference>
<dbReference type="SUPFAM" id="SSF47384">
    <property type="entry name" value="Homodimeric domain of signal transducing histidine kinase"/>
    <property type="match status" value="1"/>
</dbReference>
<dbReference type="PANTHER" id="PTHR43304">
    <property type="entry name" value="PHYTOCHROME-LIKE PROTEIN CPH1"/>
    <property type="match status" value="1"/>
</dbReference>
<dbReference type="InterPro" id="IPR004358">
    <property type="entry name" value="Sig_transdc_His_kin-like_C"/>
</dbReference>
<dbReference type="FunFam" id="3.30.565.10:FF:000006">
    <property type="entry name" value="Sensor histidine kinase WalK"/>
    <property type="match status" value="1"/>
</dbReference>
<keyword evidence="6" id="KW-0175">Coiled coil</keyword>
<dbReference type="PRINTS" id="PR00344">
    <property type="entry name" value="BCTRLSENSOR"/>
</dbReference>
<sequence length="723" mass="82903">MRQITASLLKINEVYKIISWNSYAEVFVKNNFDKNLKNQLSITEVFPSEISTKFQNDFISSDAVFQNLYSFSEIENLEITCSPCLDVEGNVEAFSLCLKLTPTQKSLLPESIIQAKNIVENSSLAIFLSDPTGPVIEVNKAACRMFGYTFEEFKHLSREDIVLKNADLKSALEQRNLAGELRHELTGVKKNGETFPCEIHSVIYTNHNGEKRTSTAIIDISARKNQELITENIKQAFQSLFDYNPDAVYSFDLEGNFLSINDSAMKLAEGSREKALKTNFLSLIPSEDKAKVINHFTKAVSGEIQHYETGFISFKGSKKLLQVTNFPIYINKKITGVYGIAKDVTRQVEIEQKLREERNMFRAIIDYIPDHIFVVNQNHETILTNYGFYRNYLGAENEENSLGLNPKDFFSEEEALEIIDDNTRVMNSGVPIINREDIIRNFNNEIDHSLLTKVPFKFGDNKKGLVGISRNITEIKQKEEALESLNQELKKHTEELALSNRELEQFAYIASHDLQEPLRMVTSFLTQLKKKYNHKLDEKAQQYIYFAHDGATRMRQIILDLLEYSQVGRVPNEATAVNIENLVSEVLSLQKKCIEDKKAKIEIDSLPKLKVEEPLLKQLFSNLIGNALKYYSKERAPKIRISALEKEKYWEFRISDNGIGIETEFKEKIFVIFQRLHRREEYEGTGIGLAICKKIVDNFGGEIWVDSNLGEGSSFYFTIPKQF</sequence>
<evidence type="ECO:0000259" key="9">
    <source>
        <dbReference type="PROSITE" id="PS50113"/>
    </source>
</evidence>
<comment type="catalytic activity">
    <reaction evidence="1">
        <text>ATP + protein L-histidine = ADP + protein N-phospho-L-histidine.</text>
        <dbReference type="EC" id="2.7.13.3"/>
    </reaction>
</comment>
<dbReference type="Pfam" id="PF08448">
    <property type="entry name" value="PAS_4"/>
    <property type="match status" value="1"/>
</dbReference>
<dbReference type="Proteomes" id="UP000190235">
    <property type="component" value="Chromosome I"/>
</dbReference>
<accession>A0A1M7HEV3</accession>
<feature type="domain" description="PAS" evidence="8">
    <location>
        <begin position="111"/>
        <end position="153"/>
    </location>
</feature>
<dbReference type="SMART" id="SM00387">
    <property type="entry name" value="HATPase_c"/>
    <property type="match status" value="1"/>
</dbReference>
<evidence type="ECO:0000259" key="8">
    <source>
        <dbReference type="PROSITE" id="PS50112"/>
    </source>
</evidence>
<dbReference type="SUPFAM" id="SSF55785">
    <property type="entry name" value="PYP-like sensor domain (PAS domain)"/>
    <property type="match status" value="3"/>
</dbReference>
<dbReference type="CDD" id="cd00082">
    <property type="entry name" value="HisKA"/>
    <property type="match status" value="1"/>
</dbReference>
<dbReference type="PROSITE" id="PS50112">
    <property type="entry name" value="PAS"/>
    <property type="match status" value="2"/>
</dbReference>
<dbReference type="InterPro" id="IPR003661">
    <property type="entry name" value="HisK_dim/P_dom"/>
</dbReference>
<dbReference type="InterPro" id="IPR052162">
    <property type="entry name" value="Sensor_kinase/Photoreceptor"/>
</dbReference>
<keyword evidence="5" id="KW-0418">Kinase</keyword>
<dbReference type="Gene3D" id="3.30.565.10">
    <property type="entry name" value="Histidine kinase-like ATPase, C-terminal domain"/>
    <property type="match status" value="1"/>
</dbReference>
<keyword evidence="3" id="KW-0597">Phosphoprotein</keyword>
<feature type="domain" description="PAS" evidence="8">
    <location>
        <begin position="233"/>
        <end position="303"/>
    </location>
</feature>
<dbReference type="GO" id="GO:0000155">
    <property type="term" value="F:phosphorelay sensor kinase activity"/>
    <property type="evidence" value="ECO:0007669"/>
    <property type="project" value="InterPro"/>
</dbReference>
<evidence type="ECO:0000259" key="7">
    <source>
        <dbReference type="PROSITE" id="PS50109"/>
    </source>
</evidence>
<dbReference type="InterPro" id="IPR013656">
    <property type="entry name" value="PAS_4"/>
</dbReference>
<dbReference type="InterPro" id="IPR036097">
    <property type="entry name" value="HisK_dim/P_sf"/>
</dbReference>
<evidence type="ECO:0000256" key="2">
    <source>
        <dbReference type="ARBA" id="ARBA00012438"/>
    </source>
</evidence>
<dbReference type="EC" id="2.7.13.3" evidence="2"/>
<feature type="coiled-coil region" evidence="6">
    <location>
        <begin position="468"/>
        <end position="502"/>
    </location>
</feature>
<dbReference type="SMART" id="SM00388">
    <property type="entry name" value="HisKA"/>
    <property type="match status" value="1"/>
</dbReference>
<keyword evidence="11" id="KW-1185">Reference proteome</keyword>
<evidence type="ECO:0000256" key="5">
    <source>
        <dbReference type="ARBA" id="ARBA00022777"/>
    </source>
</evidence>
<dbReference type="PANTHER" id="PTHR43304:SF1">
    <property type="entry name" value="PAC DOMAIN-CONTAINING PROTEIN"/>
    <property type="match status" value="1"/>
</dbReference>
<dbReference type="SMART" id="SM00091">
    <property type="entry name" value="PAS"/>
    <property type="match status" value="3"/>
</dbReference>
<dbReference type="InterPro" id="IPR000700">
    <property type="entry name" value="PAS-assoc_C"/>
</dbReference>